<protein>
    <submittedName>
        <fullName evidence="2">Tripartite motif-containing protein 54</fullName>
    </submittedName>
</protein>
<comment type="caution">
    <text evidence="2">The sequence shown here is derived from an EMBL/GenBank/DDBJ whole genome shotgun (WGS) entry which is preliminary data.</text>
</comment>
<dbReference type="EMBL" id="JASDAP010000003">
    <property type="protein sequence ID" value="KAK1905010.1"/>
    <property type="molecule type" value="Genomic_DNA"/>
</dbReference>
<feature type="region of interest" description="Disordered" evidence="1">
    <location>
        <begin position="41"/>
        <end position="85"/>
    </location>
</feature>
<keyword evidence="3" id="KW-1185">Reference proteome</keyword>
<sequence>MAERRKLSAASCGPEEELRRNRSLLRSGGRTAEALCRLLRSGGRTAEEPKPPAVRRKNCGGSLPPPADRRKNCGGTEASIQEHRK</sequence>
<evidence type="ECO:0000313" key="3">
    <source>
        <dbReference type="Proteomes" id="UP001228049"/>
    </source>
</evidence>
<dbReference type="AlphaFoldDB" id="A0AAD9CND5"/>
<gene>
    <name evidence="2" type="ORF">KUDE01_012193</name>
</gene>
<feature type="region of interest" description="Disordered" evidence="1">
    <location>
        <begin position="1"/>
        <end position="25"/>
    </location>
</feature>
<reference evidence="2" key="1">
    <citation type="submission" date="2023-04" db="EMBL/GenBank/DDBJ databases">
        <title>Chromosome-level genome of Chaenocephalus aceratus.</title>
        <authorList>
            <person name="Park H."/>
        </authorList>
    </citation>
    <scope>NUCLEOTIDE SEQUENCE</scope>
    <source>
        <strain evidence="2">DE</strain>
        <tissue evidence="2">Muscle</tissue>
    </source>
</reference>
<organism evidence="2 3">
    <name type="scientific">Dissostichus eleginoides</name>
    <name type="common">Patagonian toothfish</name>
    <name type="synonym">Dissostichus amissus</name>
    <dbReference type="NCBI Taxonomy" id="100907"/>
    <lineage>
        <taxon>Eukaryota</taxon>
        <taxon>Metazoa</taxon>
        <taxon>Chordata</taxon>
        <taxon>Craniata</taxon>
        <taxon>Vertebrata</taxon>
        <taxon>Euteleostomi</taxon>
        <taxon>Actinopterygii</taxon>
        <taxon>Neopterygii</taxon>
        <taxon>Teleostei</taxon>
        <taxon>Neoteleostei</taxon>
        <taxon>Acanthomorphata</taxon>
        <taxon>Eupercaria</taxon>
        <taxon>Perciformes</taxon>
        <taxon>Notothenioidei</taxon>
        <taxon>Nototheniidae</taxon>
        <taxon>Dissostichus</taxon>
    </lineage>
</organism>
<accession>A0AAD9CND5</accession>
<proteinExistence type="predicted"/>
<evidence type="ECO:0000256" key="1">
    <source>
        <dbReference type="SAM" id="MobiDB-lite"/>
    </source>
</evidence>
<evidence type="ECO:0000313" key="2">
    <source>
        <dbReference type="EMBL" id="KAK1905010.1"/>
    </source>
</evidence>
<name>A0AAD9CND5_DISEL</name>
<dbReference type="Proteomes" id="UP001228049">
    <property type="component" value="Unassembled WGS sequence"/>
</dbReference>